<dbReference type="Pfam" id="PF00560">
    <property type="entry name" value="LRR_1"/>
    <property type="match status" value="3"/>
</dbReference>
<evidence type="ECO:0000256" key="6">
    <source>
        <dbReference type="ARBA" id="ARBA00022737"/>
    </source>
</evidence>
<keyword evidence="6" id="KW-0677">Repeat</keyword>
<dbReference type="EMBL" id="OIVN01000681">
    <property type="protein sequence ID" value="SPC84015.1"/>
    <property type="molecule type" value="Genomic_DNA"/>
</dbReference>
<dbReference type="Gene3D" id="3.80.10.10">
    <property type="entry name" value="Ribonuclease Inhibitor"/>
    <property type="match status" value="1"/>
</dbReference>
<evidence type="ECO:0000256" key="3">
    <source>
        <dbReference type="ARBA" id="ARBA00022475"/>
    </source>
</evidence>
<comment type="subcellular location">
    <subcellularLocation>
        <location evidence="1">Cell membrane</location>
        <topology evidence="1">Single-pass type I membrane protein</topology>
    </subcellularLocation>
</comment>
<protein>
    <submittedName>
        <fullName evidence="12">Uncharacterized protein</fullName>
    </submittedName>
</protein>
<evidence type="ECO:0000256" key="8">
    <source>
        <dbReference type="ARBA" id="ARBA00023136"/>
    </source>
</evidence>
<evidence type="ECO:0000256" key="5">
    <source>
        <dbReference type="ARBA" id="ARBA00022692"/>
    </source>
</evidence>
<evidence type="ECO:0000313" key="12">
    <source>
        <dbReference type="EMBL" id="SPC84015.1"/>
    </source>
</evidence>
<organism evidence="12">
    <name type="scientific">Fagus sylvatica</name>
    <name type="common">Beechnut</name>
    <dbReference type="NCBI Taxonomy" id="28930"/>
    <lineage>
        <taxon>Eukaryota</taxon>
        <taxon>Viridiplantae</taxon>
        <taxon>Streptophyta</taxon>
        <taxon>Embryophyta</taxon>
        <taxon>Tracheophyta</taxon>
        <taxon>Spermatophyta</taxon>
        <taxon>Magnoliopsida</taxon>
        <taxon>eudicotyledons</taxon>
        <taxon>Gunneridae</taxon>
        <taxon>Pentapetalae</taxon>
        <taxon>rosids</taxon>
        <taxon>fabids</taxon>
        <taxon>Fagales</taxon>
        <taxon>Fagaceae</taxon>
        <taxon>Fagus</taxon>
    </lineage>
</organism>
<dbReference type="InterPro" id="IPR032675">
    <property type="entry name" value="LRR_dom_sf"/>
</dbReference>
<dbReference type="InterPro" id="IPR001611">
    <property type="entry name" value="Leu-rich_rpt"/>
</dbReference>
<keyword evidence="9" id="KW-0675">Receptor</keyword>
<reference evidence="12" key="1">
    <citation type="submission" date="2018-02" db="EMBL/GenBank/DDBJ databases">
        <authorList>
            <person name="Cohen D.B."/>
            <person name="Kent A.D."/>
        </authorList>
    </citation>
    <scope>NUCLEOTIDE SEQUENCE</scope>
</reference>
<evidence type="ECO:0000256" key="1">
    <source>
        <dbReference type="ARBA" id="ARBA00004251"/>
    </source>
</evidence>
<feature type="transmembrane region" description="Helical" evidence="11">
    <location>
        <begin position="255"/>
        <end position="273"/>
    </location>
</feature>
<dbReference type="PANTHER" id="PTHR27004:SF447">
    <property type="entry name" value="RECEPTOR LIKE PROTEIN 30-LIKE"/>
    <property type="match status" value="1"/>
</dbReference>
<proteinExistence type="inferred from homology"/>
<evidence type="ECO:0000256" key="11">
    <source>
        <dbReference type="SAM" id="Phobius"/>
    </source>
</evidence>
<evidence type="ECO:0000256" key="9">
    <source>
        <dbReference type="ARBA" id="ARBA00023170"/>
    </source>
</evidence>
<dbReference type="GO" id="GO:0005886">
    <property type="term" value="C:plasma membrane"/>
    <property type="evidence" value="ECO:0007669"/>
    <property type="project" value="UniProtKB-SubCell"/>
</dbReference>
<evidence type="ECO:0000256" key="7">
    <source>
        <dbReference type="ARBA" id="ARBA00022989"/>
    </source>
</evidence>
<keyword evidence="5 11" id="KW-0812">Transmembrane</keyword>
<gene>
    <name evidence="12" type="ORF">FSB_LOCUS11897</name>
</gene>
<name>A0A2N9FA94_FAGSY</name>
<accession>A0A2N9FA94</accession>
<keyword evidence="10" id="KW-0325">Glycoprotein</keyword>
<keyword evidence="3" id="KW-1003">Cell membrane</keyword>
<comment type="similarity">
    <text evidence="2">Belongs to the RLP family.</text>
</comment>
<evidence type="ECO:0000256" key="2">
    <source>
        <dbReference type="ARBA" id="ARBA00009592"/>
    </source>
</evidence>
<keyword evidence="4" id="KW-0433">Leucine-rich repeat</keyword>
<dbReference type="AlphaFoldDB" id="A0A2N9FA94"/>
<keyword evidence="8 11" id="KW-0472">Membrane</keyword>
<keyword evidence="7 11" id="KW-1133">Transmembrane helix</keyword>
<evidence type="ECO:0000256" key="10">
    <source>
        <dbReference type="ARBA" id="ARBA00023180"/>
    </source>
</evidence>
<dbReference type="SUPFAM" id="SSF52058">
    <property type="entry name" value="L domain-like"/>
    <property type="match status" value="1"/>
</dbReference>
<dbReference type="PANTHER" id="PTHR27004">
    <property type="entry name" value="RECEPTOR-LIKE PROTEIN 12 ISOFORM X1"/>
    <property type="match status" value="1"/>
</dbReference>
<dbReference type="FunFam" id="3.80.10.10:FF:000111">
    <property type="entry name" value="LRR receptor-like serine/threonine-protein kinase ERECTA"/>
    <property type="match status" value="1"/>
</dbReference>
<sequence length="299" mass="33741">MMHSLPELKILILRSNRFHGAIRSPEFNFAFPKLRIIDISFNGFIGSLPSEFFQSLNAMKIVESDHLEYMQAQMSYDVKGFVYPDKYEYSMTLTNKGLRTQYTKIIEFFVVIDFSCNRFEGAIPESIGTLKGLHMLNFSNNKLTGHIPSSMGNLTTLESLDFSLNKLTGEIPQQLAQLTFLAVFNVSYNNFIGSIPRGNQFDTFLSTSFEGNLGLCGNQLSRKCEGPIGSLPFPSPTKDDQNLASLIEFGWKSVLMGYGCGLVIGVFIGHIVFTKKHDWFVKTFGMKGQRKKRSRGRND</sequence>
<evidence type="ECO:0000256" key="4">
    <source>
        <dbReference type="ARBA" id="ARBA00022614"/>
    </source>
</evidence>